<dbReference type="AlphaFoldDB" id="A0A2S3R175"/>
<accession>A0A2S3R175</accession>
<reference evidence="1 2" key="1">
    <citation type="journal article" date="2018" name="Front. Microbiol.">
        <title>Phylogeny of Vibrio vulnificus from the Analysis of the Core-Genome: Implications for Intra-Species Taxonomy.</title>
        <authorList>
            <person name="Roig F.J."/>
            <person name="Gonzalez-Candelas F."/>
            <person name="Sanjuan E."/>
            <person name="Fouz B."/>
            <person name="Feil E.J."/>
            <person name="Llorens C."/>
            <person name="Baker-Austin C."/>
            <person name="Oliver J.D."/>
            <person name="Danin-Poleg Y."/>
            <person name="Gibas C.J."/>
            <person name="Kashi Y."/>
            <person name="Gulig P.A."/>
            <person name="Morrison S.S."/>
            <person name="Amaro C."/>
        </authorList>
    </citation>
    <scope>NUCLEOTIDE SEQUENCE [LARGE SCALE GENOMIC DNA]</scope>
    <source>
        <strain evidence="1 2">CECT4608</strain>
    </source>
</reference>
<evidence type="ECO:0000313" key="2">
    <source>
        <dbReference type="Proteomes" id="UP000237466"/>
    </source>
</evidence>
<gene>
    <name evidence="1" type="ORF">CRN52_12245</name>
</gene>
<evidence type="ECO:0000313" key="1">
    <source>
        <dbReference type="EMBL" id="POB46843.1"/>
    </source>
</evidence>
<dbReference type="RefSeq" id="WP_043011307.1">
    <property type="nucleotide sequence ID" value="NZ_PDGH01000101.1"/>
</dbReference>
<sequence>MKNRQILQVRDGQILGTEKTFTSTFTETEDGAFSLQYEVNSEDMIKEFQRGPTVQLAKNGEFDPEAELFTVTFTEKHVKEIAIAQLNLVKKDLERVGGKSFKDPDYLSAMEFVQTDGFIKCCVVAGMDADDSANRAEYLARRYSKAYVMEINKAMDMAPNLQYRIVNTLEFAFELACELFEMRNDSTFELKDKLTSVTYWNYLDHNGVKADVVKRHLNHLISELRLNNSL</sequence>
<name>A0A2S3R175_VIBVL</name>
<dbReference type="Proteomes" id="UP000237466">
    <property type="component" value="Unassembled WGS sequence"/>
</dbReference>
<proteinExistence type="predicted"/>
<comment type="caution">
    <text evidence="1">The sequence shown here is derived from an EMBL/GenBank/DDBJ whole genome shotgun (WGS) entry which is preliminary data.</text>
</comment>
<dbReference type="EMBL" id="PDGH01000101">
    <property type="protein sequence ID" value="POB46843.1"/>
    <property type="molecule type" value="Genomic_DNA"/>
</dbReference>
<protein>
    <submittedName>
        <fullName evidence="1">Uncharacterized protein</fullName>
    </submittedName>
</protein>
<organism evidence="1 2">
    <name type="scientific">Vibrio vulnificus</name>
    <dbReference type="NCBI Taxonomy" id="672"/>
    <lineage>
        <taxon>Bacteria</taxon>
        <taxon>Pseudomonadati</taxon>
        <taxon>Pseudomonadota</taxon>
        <taxon>Gammaproteobacteria</taxon>
        <taxon>Vibrionales</taxon>
        <taxon>Vibrionaceae</taxon>
        <taxon>Vibrio</taxon>
    </lineage>
</organism>